<gene>
    <name evidence="1" type="ORF">ATO9_19930</name>
</gene>
<evidence type="ECO:0000313" key="2">
    <source>
        <dbReference type="Proteomes" id="UP000030004"/>
    </source>
</evidence>
<dbReference type="AlphaFoldDB" id="A0A0A0EAJ4"/>
<organism evidence="1 2">
    <name type="scientific">Pseudooceanicola atlanticus</name>
    <dbReference type="NCBI Taxonomy" id="1461694"/>
    <lineage>
        <taxon>Bacteria</taxon>
        <taxon>Pseudomonadati</taxon>
        <taxon>Pseudomonadota</taxon>
        <taxon>Alphaproteobacteria</taxon>
        <taxon>Rhodobacterales</taxon>
        <taxon>Paracoccaceae</taxon>
        <taxon>Pseudooceanicola</taxon>
    </lineage>
</organism>
<dbReference type="STRING" id="1461694.ATO9_19930"/>
<dbReference type="OrthoDB" id="6713140at2"/>
<dbReference type="eggNOG" id="ENOG502Z912">
    <property type="taxonomic scope" value="Bacteria"/>
</dbReference>
<evidence type="ECO:0008006" key="3">
    <source>
        <dbReference type="Google" id="ProtNLM"/>
    </source>
</evidence>
<reference evidence="1 2" key="1">
    <citation type="journal article" date="2015" name="Antonie Van Leeuwenhoek">
        <title>Pseudooceanicola atlanticus gen. nov. sp. nov., isolated from surface seawater of the Atlantic Ocean and reclassification of Oceanicola batsensis, Oceanicola marinus, Oceanicola nitratireducens, Oceanicola nanhaiensis, Oceanicola antarcticus and Oceanicola flagellatus, as Pseudooceanicola batsensis comb. nov., Pseudooceanicola marinus comb. nov., Pseudooceanicola nitratireducens comb. nov., Pseudooceanicola nanhaiensis comb. nov., Pseudooceanicola antarcticus comb. nov., and Pseudooceanicola flagellatus comb. nov.</title>
        <authorList>
            <person name="Lai Q."/>
            <person name="Li G."/>
            <person name="Liu X."/>
            <person name="Du Y."/>
            <person name="Sun F."/>
            <person name="Shao Z."/>
        </authorList>
    </citation>
    <scope>NUCLEOTIDE SEQUENCE [LARGE SCALE GENOMIC DNA]</scope>
    <source>
        <strain evidence="1 2">22II-s11g</strain>
    </source>
</reference>
<name>A0A0A0EAJ4_9RHOB</name>
<protein>
    <recommendedName>
        <fullName evidence="3">Capsular biosynthesis protein</fullName>
    </recommendedName>
</protein>
<accession>A0A0A0EAJ4</accession>
<dbReference type="RefSeq" id="WP_043753407.1">
    <property type="nucleotide sequence ID" value="NZ_AQQX01000014.1"/>
</dbReference>
<dbReference type="EMBL" id="AQQX01000014">
    <property type="protein sequence ID" value="KGM47108.1"/>
    <property type="molecule type" value="Genomic_DNA"/>
</dbReference>
<dbReference type="Proteomes" id="UP000030004">
    <property type="component" value="Unassembled WGS sequence"/>
</dbReference>
<comment type="caution">
    <text evidence="1">The sequence shown here is derived from an EMBL/GenBank/DDBJ whole genome shotgun (WGS) entry which is preliminary data.</text>
</comment>
<evidence type="ECO:0000313" key="1">
    <source>
        <dbReference type="EMBL" id="KGM47108.1"/>
    </source>
</evidence>
<keyword evidence="2" id="KW-1185">Reference proteome</keyword>
<sequence>MSNRAAFYLEPSLLKSARAGEHNFIARVVGVLDQAGWSVDFHPEAEDALGTDRDARALVHMAPPPPGGLTFRRVYQYPFWQIETTAERWHWHTAKSVFSPETVPEPEANRFFIFWRKRMFPEAATQTQNGFVYIPLQGKLTKRRSFQSCSPIEMIEHVLDRAPGKRIVAALHPKEDYSKADLEALEKLEARYPLLTLTTGGMEHLLPDCDYVVTMNSAAGFFGYFFEKPCILFGDIDFHHIALGATPGDLSAFDKIESHAPDYARYVWWFWQHMSINAGRPEAEDQIRDALIRGGWPLE</sequence>
<proteinExistence type="predicted"/>